<dbReference type="InterPro" id="IPR051447">
    <property type="entry name" value="Lipoprotein-release_system"/>
</dbReference>
<accession>I4CF74</accession>
<dbReference type="RefSeq" id="WP_014813292.1">
    <property type="nucleotide sequence ID" value="NC_018025.1"/>
</dbReference>
<keyword evidence="5 7" id="KW-1133">Transmembrane helix</keyword>
<evidence type="ECO:0000256" key="4">
    <source>
        <dbReference type="ARBA" id="ARBA00022692"/>
    </source>
</evidence>
<comment type="subcellular location">
    <subcellularLocation>
        <location evidence="1">Cell membrane</location>
        <topology evidence="1">Multi-pass membrane protein</topology>
    </subcellularLocation>
</comment>
<feature type="transmembrane region" description="Helical" evidence="7">
    <location>
        <begin position="719"/>
        <end position="738"/>
    </location>
</feature>
<dbReference type="STRING" id="706587.Desti_5635"/>
<organism evidence="10 11">
    <name type="scientific">Desulfomonile tiedjei (strain ATCC 49306 / DSM 6799 / DCB-1)</name>
    <dbReference type="NCBI Taxonomy" id="706587"/>
    <lineage>
        <taxon>Bacteria</taxon>
        <taxon>Pseudomonadati</taxon>
        <taxon>Thermodesulfobacteriota</taxon>
        <taxon>Desulfomonilia</taxon>
        <taxon>Desulfomonilales</taxon>
        <taxon>Desulfomonilaceae</taxon>
        <taxon>Desulfomonile</taxon>
    </lineage>
</organism>
<proteinExistence type="inferred from homology"/>
<feature type="transmembrane region" description="Helical" evidence="7">
    <location>
        <begin position="402"/>
        <end position="420"/>
    </location>
</feature>
<keyword evidence="6 7" id="KW-0472">Membrane</keyword>
<evidence type="ECO:0000259" key="8">
    <source>
        <dbReference type="Pfam" id="PF02687"/>
    </source>
</evidence>
<evidence type="ECO:0000256" key="2">
    <source>
        <dbReference type="ARBA" id="ARBA00005236"/>
    </source>
</evidence>
<evidence type="ECO:0000259" key="9">
    <source>
        <dbReference type="Pfam" id="PF12704"/>
    </source>
</evidence>
<evidence type="ECO:0000313" key="10">
    <source>
        <dbReference type="EMBL" id="AFM28215.1"/>
    </source>
</evidence>
<feature type="transmembrane region" description="Helical" evidence="7">
    <location>
        <begin position="299"/>
        <end position="332"/>
    </location>
</feature>
<feature type="transmembrane region" description="Helical" evidence="7">
    <location>
        <begin position="257"/>
        <end position="278"/>
    </location>
</feature>
<evidence type="ECO:0000256" key="1">
    <source>
        <dbReference type="ARBA" id="ARBA00004651"/>
    </source>
</evidence>
<dbReference type="OrthoDB" id="9780560at2"/>
<keyword evidence="10" id="KW-0449">Lipoprotein</keyword>
<evidence type="ECO:0000256" key="5">
    <source>
        <dbReference type="ARBA" id="ARBA00022989"/>
    </source>
</evidence>
<feature type="transmembrane region" description="Helical" evidence="7">
    <location>
        <begin position="352"/>
        <end position="381"/>
    </location>
</feature>
<dbReference type="eggNOG" id="COG0577">
    <property type="taxonomic scope" value="Bacteria"/>
</dbReference>
<evidence type="ECO:0000256" key="3">
    <source>
        <dbReference type="ARBA" id="ARBA00022475"/>
    </source>
</evidence>
<sequence length="843" mass="92139">MTTGIRTLLKFNLKYYRRHAVLAILCTMGICLGVGIIVAVELINSSALASFASSVEFLGGKATHSIISGYGRVDEKLFASIWKHPSVQVASPVIDVMATSLETGDESIRFLGIDPFLDGELRSFTPSQGGTEPSAFIEFLSGPVPGIYLTGAVMDKFNLHEGNTITVLTAGLEKKVKILGRIPGANEGLLTENLAIMDISAAQDVFGKTGYLDRIDIILKGDAEKFRADLPDALRLTDASTQKSTLTAMLYSFQLNLAAMSLLALFVGTFLIYNFSMFSVLSRREDMSLLLTLGTDNRGLVAAFLLESILLGAVGSVLGILFGYAIAWWSIAKVSSTITDLYFYIQTAKIELTLHIALIGIAVGFLATLIGTGLPALEVAFTPPILGLKRQSIEDRAHNLKRVLFVLGLLCFLLSLASAWASRFSIFWGFASAFAMTLAFALFTPGILSPLCHILGTWLRKGFRSLEGFLAARTIRASLSRTSISVAALAVALSMTVGVDTMIYSFRNSVDAWLEGSLQGDLYISPATTKWDHPLPEKLMEDLAKNPQIQDVERYSTHEVYLEGKPVRLRIVDAAVLERHSRFVFLRGKEDPWTALKKGAVFISEPLSFRFNLKPGDTVDLQTPEGSRSFPIASVVRDYSSDQGTLHIDRIVYEQIWRDPRVQSVAIFMKPGVSPEPVRRSIINDFPGLDRTIVSNTKMKENVLVIFDKTFAPTATLKGVSLMVALLGVATALMAILLERSREIAVLGYLGLTPGETSKMNVYQALIMGLAAYLISVVCGIILTFIIVYAINYRSFGWSIDIYVNPWVFARTFVLTGIACVIASLYPSIKLSRTPVAGIVSDE</sequence>
<dbReference type="Proteomes" id="UP000006055">
    <property type="component" value="Chromosome"/>
</dbReference>
<feature type="transmembrane region" description="Helical" evidence="7">
    <location>
        <begin position="426"/>
        <end position="459"/>
    </location>
</feature>
<dbReference type="EMBL" id="CP003360">
    <property type="protein sequence ID" value="AFM28215.1"/>
    <property type="molecule type" value="Genomic_DNA"/>
</dbReference>
<keyword evidence="3" id="KW-1003">Cell membrane</keyword>
<feature type="domain" description="ABC3 transporter permease C-terminal" evidence="8">
    <location>
        <begin position="720"/>
        <end position="835"/>
    </location>
</feature>
<keyword evidence="11" id="KW-1185">Reference proteome</keyword>
<dbReference type="PANTHER" id="PTHR30489:SF0">
    <property type="entry name" value="LIPOPROTEIN-RELEASING SYSTEM TRANSMEMBRANE PROTEIN LOLE"/>
    <property type="match status" value="1"/>
</dbReference>
<feature type="transmembrane region" description="Helical" evidence="7">
    <location>
        <begin position="803"/>
        <end position="826"/>
    </location>
</feature>
<evidence type="ECO:0000313" key="11">
    <source>
        <dbReference type="Proteomes" id="UP000006055"/>
    </source>
</evidence>
<dbReference type="Pfam" id="PF12704">
    <property type="entry name" value="MacB_PCD"/>
    <property type="match status" value="1"/>
</dbReference>
<dbReference type="GO" id="GO:0044874">
    <property type="term" value="P:lipoprotein localization to outer membrane"/>
    <property type="evidence" value="ECO:0007669"/>
    <property type="project" value="TreeGrafter"/>
</dbReference>
<evidence type="ECO:0000256" key="7">
    <source>
        <dbReference type="SAM" id="Phobius"/>
    </source>
</evidence>
<feature type="transmembrane region" description="Helical" evidence="7">
    <location>
        <begin position="765"/>
        <end position="791"/>
    </location>
</feature>
<reference evidence="11" key="1">
    <citation type="submission" date="2012-06" db="EMBL/GenBank/DDBJ databases">
        <title>Complete sequence of chromosome of Desulfomonile tiedjei DSM 6799.</title>
        <authorList>
            <person name="Lucas S."/>
            <person name="Copeland A."/>
            <person name="Lapidus A."/>
            <person name="Glavina del Rio T."/>
            <person name="Dalin E."/>
            <person name="Tice H."/>
            <person name="Bruce D."/>
            <person name="Goodwin L."/>
            <person name="Pitluck S."/>
            <person name="Peters L."/>
            <person name="Ovchinnikova G."/>
            <person name="Zeytun A."/>
            <person name="Lu M."/>
            <person name="Kyrpides N."/>
            <person name="Mavromatis K."/>
            <person name="Ivanova N."/>
            <person name="Brettin T."/>
            <person name="Detter J.C."/>
            <person name="Han C."/>
            <person name="Larimer F."/>
            <person name="Land M."/>
            <person name="Hauser L."/>
            <person name="Markowitz V."/>
            <person name="Cheng J.-F."/>
            <person name="Hugenholtz P."/>
            <person name="Woyke T."/>
            <person name="Wu D."/>
            <person name="Spring S."/>
            <person name="Schroeder M."/>
            <person name="Brambilla E."/>
            <person name="Klenk H.-P."/>
            <person name="Eisen J.A."/>
        </authorList>
    </citation>
    <scope>NUCLEOTIDE SEQUENCE [LARGE SCALE GENOMIC DNA]</scope>
    <source>
        <strain evidence="11">ATCC 49306 / DSM 6799 / DCB-1</strain>
    </source>
</reference>
<dbReference type="GO" id="GO:0098797">
    <property type="term" value="C:plasma membrane protein complex"/>
    <property type="evidence" value="ECO:0007669"/>
    <property type="project" value="TreeGrafter"/>
</dbReference>
<dbReference type="Pfam" id="PF02687">
    <property type="entry name" value="FtsX"/>
    <property type="match status" value="2"/>
</dbReference>
<feature type="transmembrane region" description="Helical" evidence="7">
    <location>
        <begin position="20"/>
        <end position="40"/>
    </location>
</feature>
<feature type="transmembrane region" description="Helical" evidence="7">
    <location>
        <begin position="479"/>
        <end position="499"/>
    </location>
</feature>
<gene>
    <name evidence="10" type="ordered locus">Desti_5635</name>
</gene>
<comment type="similarity">
    <text evidence="2">Belongs to the ABC-4 integral membrane protein family. LolC/E subfamily.</text>
</comment>
<protein>
    <submittedName>
        <fullName evidence="10">ABC-type transport system, involved in lipoprotein release, permease component</fullName>
    </submittedName>
</protein>
<dbReference type="KEGG" id="dti:Desti_5635"/>
<feature type="domain" description="ABC3 transporter permease C-terminal" evidence="8">
    <location>
        <begin position="259"/>
        <end position="384"/>
    </location>
</feature>
<dbReference type="AlphaFoldDB" id="I4CF74"/>
<dbReference type="InterPro" id="IPR025857">
    <property type="entry name" value="MacB_PCD"/>
</dbReference>
<dbReference type="InterPro" id="IPR003838">
    <property type="entry name" value="ABC3_permease_C"/>
</dbReference>
<feature type="domain" description="MacB-like periplasmic core" evidence="9">
    <location>
        <begin position="482"/>
        <end position="682"/>
    </location>
</feature>
<dbReference type="PANTHER" id="PTHR30489">
    <property type="entry name" value="LIPOPROTEIN-RELEASING SYSTEM TRANSMEMBRANE PROTEIN LOLE"/>
    <property type="match status" value="1"/>
</dbReference>
<evidence type="ECO:0000256" key="6">
    <source>
        <dbReference type="ARBA" id="ARBA00023136"/>
    </source>
</evidence>
<keyword evidence="4 7" id="KW-0812">Transmembrane</keyword>
<name>I4CF74_DESTA</name>
<dbReference type="HOGENOM" id="CLU_012341_0_0_7"/>